<evidence type="ECO:0000313" key="3">
    <source>
        <dbReference type="Proteomes" id="UP000292003"/>
    </source>
</evidence>
<reference evidence="2 3" key="1">
    <citation type="submission" date="2019-02" db="EMBL/GenBank/DDBJ databases">
        <title>Draft genome sequence of Amycolatopsis sp. 8-3EHSu isolated from roots of Suaeda maritima.</title>
        <authorList>
            <person name="Duangmal K."/>
            <person name="Chantavorakit T."/>
        </authorList>
    </citation>
    <scope>NUCLEOTIDE SEQUENCE [LARGE SCALE GENOMIC DNA]</scope>
    <source>
        <strain evidence="2 3">8-3EHSu</strain>
    </source>
</reference>
<keyword evidence="2" id="KW-0489">Methyltransferase</keyword>
<dbReference type="InterPro" id="IPR006342">
    <property type="entry name" value="FkbM_mtfrase"/>
</dbReference>
<dbReference type="GO" id="GO:0008168">
    <property type="term" value="F:methyltransferase activity"/>
    <property type="evidence" value="ECO:0007669"/>
    <property type="project" value="UniProtKB-KW"/>
</dbReference>
<sequence>MMSELNLVEIEGGLKCYTPAGHNPVLTEAGLIYEEIFRRNVYLRGLNPIDPGGVVVDAGANIGLFTLFVKRHFPSASVLAVEPIPHNVAALRANLDLYSVAGVTVCPVGLSDQDGSARFYFFPSMPGNSTAHLANKLKDRETVATYATTEIAEQVYRHEEVDVAVRRLSDLLRDSPHASGDIELVKMDIEGSEQAALAGLDDGDWARIKQFAIEVHGAQDAVEAVLELLRGKGFTAQAQAESHSPRGIDSRLVYARRQPA</sequence>
<dbReference type="OrthoDB" id="424472at2"/>
<keyword evidence="3" id="KW-1185">Reference proteome</keyword>
<dbReference type="InterPro" id="IPR052514">
    <property type="entry name" value="SAM-dependent_MTase"/>
</dbReference>
<comment type="caution">
    <text evidence="2">The sequence shown here is derived from an EMBL/GenBank/DDBJ whole genome shotgun (WGS) entry which is preliminary data.</text>
</comment>
<dbReference type="NCBIfam" id="TIGR01444">
    <property type="entry name" value="fkbM_fam"/>
    <property type="match status" value="1"/>
</dbReference>
<gene>
    <name evidence="2" type="ORF">EWH70_12420</name>
</gene>
<evidence type="ECO:0000313" key="2">
    <source>
        <dbReference type="EMBL" id="RZQ63943.1"/>
    </source>
</evidence>
<dbReference type="GO" id="GO:0032259">
    <property type="term" value="P:methylation"/>
    <property type="evidence" value="ECO:0007669"/>
    <property type="project" value="UniProtKB-KW"/>
</dbReference>
<accession>A0A4Q7JBR0</accession>
<dbReference type="Proteomes" id="UP000292003">
    <property type="component" value="Unassembled WGS sequence"/>
</dbReference>
<name>A0A4Q7JBR0_9PSEU</name>
<dbReference type="Gene3D" id="3.40.50.150">
    <property type="entry name" value="Vaccinia Virus protein VP39"/>
    <property type="match status" value="1"/>
</dbReference>
<proteinExistence type="predicted"/>
<dbReference type="Pfam" id="PF05050">
    <property type="entry name" value="Methyltransf_21"/>
    <property type="match status" value="1"/>
</dbReference>
<dbReference type="AlphaFoldDB" id="A0A4Q7JBR0"/>
<protein>
    <submittedName>
        <fullName evidence="2">FkbM family methyltransferase</fullName>
    </submittedName>
</protein>
<organism evidence="2 3">
    <name type="scientific">Amycolatopsis suaedae</name>
    <dbReference type="NCBI Taxonomy" id="2510978"/>
    <lineage>
        <taxon>Bacteria</taxon>
        <taxon>Bacillati</taxon>
        <taxon>Actinomycetota</taxon>
        <taxon>Actinomycetes</taxon>
        <taxon>Pseudonocardiales</taxon>
        <taxon>Pseudonocardiaceae</taxon>
        <taxon>Amycolatopsis</taxon>
    </lineage>
</organism>
<feature type="domain" description="Methyltransferase FkbM" evidence="1">
    <location>
        <begin position="57"/>
        <end position="234"/>
    </location>
</feature>
<evidence type="ECO:0000259" key="1">
    <source>
        <dbReference type="Pfam" id="PF05050"/>
    </source>
</evidence>
<dbReference type="InterPro" id="IPR029063">
    <property type="entry name" value="SAM-dependent_MTases_sf"/>
</dbReference>
<dbReference type="PANTHER" id="PTHR34203:SF13">
    <property type="entry name" value="EXPRESSED PROTEIN"/>
    <property type="match status" value="1"/>
</dbReference>
<keyword evidence="2" id="KW-0808">Transferase</keyword>
<dbReference type="PANTHER" id="PTHR34203">
    <property type="entry name" value="METHYLTRANSFERASE, FKBM FAMILY PROTEIN"/>
    <property type="match status" value="1"/>
</dbReference>
<dbReference type="EMBL" id="SFCC01000005">
    <property type="protein sequence ID" value="RZQ63943.1"/>
    <property type="molecule type" value="Genomic_DNA"/>
</dbReference>
<dbReference type="SUPFAM" id="SSF53335">
    <property type="entry name" value="S-adenosyl-L-methionine-dependent methyltransferases"/>
    <property type="match status" value="1"/>
</dbReference>